<keyword evidence="2" id="KW-0808">Transferase</keyword>
<sequence>MSAVHRFVWYCCHCNIGPYRLDADSICYRCKHSKCMACILEAIPWSDGSQPFASSRKAISQPQVRNEQPDESHENPPTEIPHEIFEEEKGMPFSHVKYLGHGNANVDAIHMKGGDLGGKIFARKSIPIKGSLRKEHVNKLKEESRIMAKLGNSHICSVLFTYEASAKGRVVSFGIIMGVVADLNLAEYMEEKEREIKEIERNDRIRVLSACRNDLLMWVGCLVRALDFIHRHRIRHRDIKPSNILIKDNNVLISDFGISKCFDEGLSTTTITDPFPRGTPRYWAPEVASEWPNRLPRSSSSDVWSMGCVLLEMATLMDFGSMNEYDKRSWKYFEAPDSIIKRIQKSQWSAKAGNLGFLCFLMLNPRASYRLRSNELAMILGRLRIPTCLKQDCVSSIEGLTVEYDIVLADMLKILNMQLDNWERINERIAANSGLDAFLTSKDPDRATGSKAVSVRRGPSISFTLDNSPSVSTKKPLSVTTTEITLVNEGSPSDVHQLGNSDFKELVQGLGQSRLLPIFPLRRAAPDSRDFGPAIALTVGMGVGIVLTMGYQGLRRAIARV</sequence>
<proteinExistence type="predicted"/>
<dbReference type="Proteomes" id="UP000240883">
    <property type="component" value="Unassembled WGS sequence"/>
</dbReference>
<keyword evidence="7" id="KW-0472">Membrane</keyword>
<dbReference type="PROSITE" id="PS00108">
    <property type="entry name" value="PROTEIN_KINASE_ST"/>
    <property type="match status" value="1"/>
</dbReference>
<feature type="transmembrane region" description="Helical" evidence="7">
    <location>
        <begin position="531"/>
        <end position="551"/>
    </location>
</feature>
<dbReference type="InterPro" id="IPR000719">
    <property type="entry name" value="Prot_kinase_dom"/>
</dbReference>
<keyword evidence="5" id="KW-0067">ATP-binding</keyword>
<evidence type="ECO:0000313" key="9">
    <source>
        <dbReference type="EMBL" id="PSN73860.1"/>
    </source>
</evidence>
<dbReference type="InterPro" id="IPR008271">
    <property type="entry name" value="Ser/Thr_kinase_AS"/>
</dbReference>
<evidence type="ECO:0000256" key="3">
    <source>
        <dbReference type="ARBA" id="ARBA00022741"/>
    </source>
</evidence>
<dbReference type="STRING" id="1448308.A0A2T2P878"/>
<accession>A0A2T2P878</accession>
<feature type="compositionally biased region" description="Basic and acidic residues" evidence="6">
    <location>
        <begin position="67"/>
        <end position="79"/>
    </location>
</feature>
<protein>
    <recommendedName>
        <fullName evidence="1">non-specific serine/threonine protein kinase</fullName>
        <ecNumber evidence="1">2.7.11.1</ecNumber>
    </recommendedName>
</protein>
<dbReference type="InterPro" id="IPR050660">
    <property type="entry name" value="NEK_Ser/Thr_kinase"/>
</dbReference>
<dbReference type="CDD" id="cd00180">
    <property type="entry name" value="PKc"/>
    <property type="match status" value="1"/>
</dbReference>
<dbReference type="GO" id="GO:0004674">
    <property type="term" value="F:protein serine/threonine kinase activity"/>
    <property type="evidence" value="ECO:0007669"/>
    <property type="project" value="UniProtKB-EC"/>
</dbReference>
<gene>
    <name evidence="9" type="ORF">BS50DRAFT_670378</name>
</gene>
<feature type="compositionally biased region" description="Polar residues" evidence="6">
    <location>
        <begin position="52"/>
        <end position="66"/>
    </location>
</feature>
<feature type="region of interest" description="Disordered" evidence="6">
    <location>
        <begin position="52"/>
        <end position="79"/>
    </location>
</feature>
<dbReference type="InterPro" id="IPR011009">
    <property type="entry name" value="Kinase-like_dom_sf"/>
</dbReference>
<keyword evidence="10" id="KW-1185">Reference proteome</keyword>
<dbReference type="PROSITE" id="PS50011">
    <property type="entry name" value="PROTEIN_KINASE_DOM"/>
    <property type="match status" value="1"/>
</dbReference>
<keyword evidence="7" id="KW-0812">Transmembrane</keyword>
<evidence type="ECO:0000256" key="7">
    <source>
        <dbReference type="SAM" id="Phobius"/>
    </source>
</evidence>
<dbReference type="SUPFAM" id="SSF56112">
    <property type="entry name" value="Protein kinase-like (PK-like)"/>
    <property type="match status" value="1"/>
</dbReference>
<organism evidence="9 10">
    <name type="scientific">Corynespora cassiicola Philippines</name>
    <dbReference type="NCBI Taxonomy" id="1448308"/>
    <lineage>
        <taxon>Eukaryota</taxon>
        <taxon>Fungi</taxon>
        <taxon>Dikarya</taxon>
        <taxon>Ascomycota</taxon>
        <taxon>Pezizomycotina</taxon>
        <taxon>Dothideomycetes</taxon>
        <taxon>Pleosporomycetidae</taxon>
        <taxon>Pleosporales</taxon>
        <taxon>Corynesporascaceae</taxon>
        <taxon>Corynespora</taxon>
    </lineage>
</organism>
<reference evidence="9 10" key="1">
    <citation type="journal article" date="2018" name="Front. Microbiol.">
        <title>Genome-Wide Analysis of Corynespora cassiicola Leaf Fall Disease Putative Effectors.</title>
        <authorList>
            <person name="Lopez D."/>
            <person name="Ribeiro S."/>
            <person name="Label P."/>
            <person name="Fumanal B."/>
            <person name="Venisse J.S."/>
            <person name="Kohler A."/>
            <person name="de Oliveira R.R."/>
            <person name="Labutti K."/>
            <person name="Lipzen A."/>
            <person name="Lail K."/>
            <person name="Bauer D."/>
            <person name="Ohm R.A."/>
            <person name="Barry K.W."/>
            <person name="Spatafora J."/>
            <person name="Grigoriev I.V."/>
            <person name="Martin F.M."/>
            <person name="Pujade-Renaud V."/>
        </authorList>
    </citation>
    <scope>NUCLEOTIDE SEQUENCE [LARGE SCALE GENOMIC DNA]</scope>
    <source>
        <strain evidence="9 10">Philippines</strain>
    </source>
</reference>
<dbReference type="Pfam" id="PF00069">
    <property type="entry name" value="Pkinase"/>
    <property type="match status" value="1"/>
</dbReference>
<dbReference type="EMBL" id="KZ678128">
    <property type="protein sequence ID" value="PSN73860.1"/>
    <property type="molecule type" value="Genomic_DNA"/>
</dbReference>
<dbReference type="Gene3D" id="1.10.510.10">
    <property type="entry name" value="Transferase(Phosphotransferase) domain 1"/>
    <property type="match status" value="1"/>
</dbReference>
<keyword evidence="7" id="KW-1133">Transmembrane helix</keyword>
<dbReference type="PANTHER" id="PTHR43671">
    <property type="entry name" value="SERINE/THREONINE-PROTEIN KINASE NEK"/>
    <property type="match status" value="1"/>
</dbReference>
<evidence type="ECO:0000256" key="4">
    <source>
        <dbReference type="ARBA" id="ARBA00022777"/>
    </source>
</evidence>
<dbReference type="GO" id="GO:0005524">
    <property type="term" value="F:ATP binding"/>
    <property type="evidence" value="ECO:0007669"/>
    <property type="project" value="UniProtKB-KW"/>
</dbReference>
<keyword evidence="4 9" id="KW-0418">Kinase</keyword>
<evidence type="ECO:0000256" key="2">
    <source>
        <dbReference type="ARBA" id="ARBA00022679"/>
    </source>
</evidence>
<evidence type="ECO:0000256" key="5">
    <source>
        <dbReference type="ARBA" id="ARBA00022840"/>
    </source>
</evidence>
<dbReference type="PANTHER" id="PTHR43671:SF13">
    <property type="entry name" value="SERINE_THREONINE-PROTEIN KINASE NEK2"/>
    <property type="match status" value="1"/>
</dbReference>
<evidence type="ECO:0000313" key="10">
    <source>
        <dbReference type="Proteomes" id="UP000240883"/>
    </source>
</evidence>
<evidence type="ECO:0000259" key="8">
    <source>
        <dbReference type="PROSITE" id="PS50011"/>
    </source>
</evidence>
<dbReference type="EC" id="2.7.11.1" evidence="1"/>
<dbReference type="AlphaFoldDB" id="A0A2T2P878"/>
<dbReference type="SMART" id="SM00220">
    <property type="entry name" value="S_TKc"/>
    <property type="match status" value="1"/>
</dbReference>
<name>A0A2T2P878_CORCC</name>
<evidence type="ECO:0000256" key="6">
    <source>
        <dbReference type="SAM" id="MobiDB-lite"/>
    </source>
</evidence>
<keyword evidence="3" id="KW-0547">Nucleotide-binding</keyword>
<evidence type="ECO:0000256" key="1">
    <source>
        <dbReference type="ARBA" id="ARBA00012513"/>
    </source>
</evidence>
<dbReference type="OrthoDB" id="1046782at2759"/>
<feature type="domain" description="Protein kinase" evidence="8">
    <location>
        <begin position="93"/>
        <end position="439"/>
    </location>
</feature>